<dbReference type="InterPro" id="IPR015143">
    <property type="entry name" value="L27_1"/>
</dbReference>
<dbReference type="AlphaFoldDB" id="A0AAY5EIL5"/>
<evidence type="ECO:0000313" key="3">
    <source>
        <dbReference type="Proteomes" id="UP000314983"/>
    </source>
</evidence>
<accession>A0AAY5EIL5</accession>
<sequence>MPLRKKDTARALDLLQDYCSTLRKPEEQHLKAAIQRVVGIFRSSLFQALIGESSHEFCTGAHVHADKLGRGRVLALPTCHRAQSSPWQVVSNQQFLLQRLPDVCRSLWGPRCTQALSLGSLCS</sequence>
<dbReference type="GeneTree" id="ENSGT01030000234954"/>
<evidence type="ECO:0000313" key="2">
    <source>
        <dbReference type="Ensembl" id="ENSEEEP00000056409.1"/>
    </source>
</evidence>
<name>A0AAY5EIL5_ELEEL</name>
<reference evidence="2" key="3">
    <citation type="submission" date="2025-09" db="UniProtKB">
        <authorList>
            <consortium name="Ensembl"/>
        </authorList>
    </citation>
    <scope>IDENTIFICATION</scope>
</reference>
<reference evidence="2 3" key="1">
    <citation type="submission" date="2020-05" db="EMBL/GenBank/DDBJ databases">
        <title>Electrophorus electricus (electric eel) genome, fEleEle1, primary haplotype.</title>
        <authorList>
            <person name="Myers G."/>
            <person name="Meyer A."/>
            <person name="Fedrigo O."/>
            <person name="Formenti G."/>
            <person name="Rhie A."/>
            <person name="Tracey A."/>
            <person name="Sims Y."/>
            <person name="Jarvis E.D."/>
        </authorList>
    </citation>
    <scope>NUCLEOTIDE SEQUENCE [LARGE SCALE GENOMIC DNA]</scope>
</reference>
<dbReference type="Gene3D" id="1.10.287.470">
    <property type="entry name" value="Helix hairpin bin"/>
    <property type="match status" value="1"/>
</dbReference>
<reference evidence="2" key="2">
    <citation type="submission" date="2025-08" db="UniProtKB">
        <authorList>
            <consortium name="Ensembl"/>
        </authorList>
    </citation>
    <scope>IDENTIFICATION</scope>
</reference>
<dbReference type="Ensembl" id="ENSEEET00000058253.1">
    <property type="protein sequence ID" value="ENSEEEP00000056409.1"/>
    <property type="gene ID" value="ENSEEEG00000027048.1"/>
</dbReference>
<keyword evidence="3" id="KW-1185">Reference proteome</keyword>
<evidence type="ECO:0000259" key="1">
    <source>
        <dbReference type="Pfam" id="PF09058"/>
    </source>
</evidence>
<organism evidence="2 3">
    <name type="scientific">Electrophorus electricus</name>
    <name type="common">Electric eel</name>
    <name type="synonym">Gymnotus electricus</name>
    <dbReference type="NCBI Taxonomy" id="8005"/>
    <lineage>
        <taxon>Eukaryota</taxon>
        <taxon>Metazoa</taxon>
        <taxon>Chordata</taxon>
        <taxon>Craniata</taxon>
        <taxon>Vertebrata</taxon>
        <taxon>Euteleostomi</taxon>
        <taxon>Actinopterygii</taxon>
        <taxon>Neopterygii</taxon>
        <taxon>Teleostei</taxon>
        <taxon>Ostariophysi</taxon>
        <taxon>Gymnotiformes</taxon>
        <taxon>Gymnotoidei</taxon>
        <taxon>Gymnotidae</taxon>
        <taxon>Electrophorus</taxon>
    </lineage>
</organism>
<protein>
    <recommendedName>
        <fullName evidence="1">L27-1 domain-containing protein</fullName>
    </recommendedName>
</protein>
<proteinExistence type="predicted"/>
<dbReference type="Pfam" id="PF09058">
    <property type="entry name" value="L27_1"/>
    <property type="match status" value="1"/>
</dbReference>
<dbReference type="SUPFAM" id="SSF101288">
    <property type="entry name" value="L27 domain"/>
    <property type="match status" value="1"/>
</dbReference>
<dbReference type="InterPro" id="IPR036892">
    <property type="entry name" value="L27_dom_sf"/>
</dbReference>
<feature type="domain" description="L27-1" evidence="1">
    <location>
        <begin position="6"/>
        <end position="50"/>
    </location>
</feature>
<dbReference type="Proteomes" id="UP000314983">
    <property type="component" value="Chromosome 17"/>
</dbReference>